<dbReference type="EMBL" id="JAROKS010000020">
    <property type="protein sequence ID" value="KAK1791213.1"/>
    <property type="molecule type" value="Genomic_DNA"/>
</dbReference>
<accession>A0AAD8Z4F4</accession>
<reference evidence="1" key="1">
    <citation type="submission" date="2023-03" db="EMBL/GenBank/DDBJ databases">
        <title>Electrophorus voltai genome.</title>
        <authorList>
            <person name="Bian C."/>
        </authorList>
    </citation>
    <scope>NUCLEOTIDE SEQUENCE</scope>
    <source>
        <strain evidence="1">CB-2022</strain>
        <tissue evidence="1">Muscle</tissue>
    </source>
</reference>
<protein>
    <submittedName>
        <fullName evidence="1">Uncharacterized protein</fullName>
    </submittedName>
</protein>
<dbReference type="Proteomes" id="UP001239994">
    <property type="component" value="Unassembled WGS sequence"/>
</dbReference>
<evidence type="ECO:0000313" key="1">
    <source>
        <dbReference type="EMBL" id="KAK1791213.1"/>
    </source>
</evidence>
<keyword evidence="2" id="KW-1185">Reference proteome</keyword>
<proteinExistence type="predicted"/>
<organism evidence="1 2">
    <name type="scientific">Electrophorus voltai</name>
    <dbReference type="NCBI Taxonomy" id="2609070"/>
    <lineage>
        <taxon>Eukaryota</taxon>
        <taxon>Metazoa</taxon>
        <taxon>Chordata</taxon>
        <taxon>Craniata</taxon>
        <taxon>Vertebrata</taxon>
        <taxon>Euteleostomi</taxon>
        <taxon>Actinopterygii</taxon>
        <taxon>Neopterygii</taxon>
        <taxon>Teleostei</taxon>
        <taxon>Ostariophysi</taxon>
        <taxon>Gymnotiformes</taxon>
        <taxon>Gymnotoidei</taxon>
        <taxon>Gymnotidae</taxon>
        <taxon>Electrophorus</taxon>
    </lineage>
</organism>
<dbReference type="AlphaFoldDB" id="A0AAD8Z4F4"/>
<gene>
    <name evidence="1" type="ORF">P4O66_013233</name>
</gene>
<sequence length="121" mass="13629">MEYYYVKVASQHATVSTHCSGLEAQGYDFAFLRRSRLFEECSPATKHKWTTQYVGGNRLAVCNKSNMQISGVTSAYFLKDQDCLSTKSDSALEERVINTFVQELQDSHIKGNYTHACLLCG</sequence>
<name>A0AAD8Z4F4_9TELE</name>
<evidence type="ECO:0000313" key="2">
    <source>
        <dbReference type="Proteomes" id="UP001239994"/>
    </source>
</evidence>
<comment type="caution">
    <text evidence="1">The sequence shown here is derived from an EMBL/GenBank/DDBJ whole genome shotgun (WGS) entry which is preliminary data.</text>
</comment>